<evidence type="ECO:0000256" key="6">
    <source>
        <dbReference type="SAM" id="Phobius"/>
    </source>
</evidence>
<dbReference type="OrthoDB" id="9034298at2"/>
<evidence type="ECO:0000256" key="1">
    <source>
        <dbReference type="ARBA" id="ARBA00004651"/>
    </source>
</evidence>
<dbReference type="RefSeq" id="WP_160142379.1">
    <property type="nucleotide sequence ID" value="NZ_UWPJ01000034.1"/>
</dbReference>
<reference evidence="7 8" key="1">
    <citation type="submission" date="2018-10" db="EMBL/GenBank/DDBJ databases">
        <authorList>
            <person name="Criscuolo A."/>
        </authorList>
    </citation>
    <scope>NUCLEOTIDE SEQUENCE [LARGE SCALE GENOMIC DNA]</scope>
    <source>
        <strain evidence="7">DnA1</strain>
    </source>
</reference>
<organism evidence="7 8">
    <name type="scientific">Pigmentiphaga humi</name>
    <dbReference type="NCBI Taxonomy" id="2478468"/>
    <lineage>
        <taxon>Bacteria</taxon>
        <taxon>Pseudomonadati</taxon>
        <taxon>Pseudomonadota</taxon>
        <taxon>Betaproteobacteria</taxon>
        <taxon>Burkholderiales</taxon>
        <taxon>Alcaligenaceae</taxon>
        <taxon>Pigmentiphaga</taxon>
    </lineage>
</organism>
<feature type="transmembrane region" description="Helical" evidence="6">
    <location>
        <begin position="174"/>
        <end position="193"/>
    </location>
</feature>
<proteinExistence type="predicted"/>
<gene>
    <name evidence="7" type="ORF">PIGHUM_04096</name>
</gene>
<name>A0A3P4B7H5_9BURK</name>
<dbReference type="PANTHER" id="PTHR30482:SF17">
    <property type="entry name" value="ABC TRANSPORTER ATP-BINDING PROTEIN"/>
    <property type="match status" value="1"/>
</dbReference>
<dbReference type="GO" id="GO:0015658">
    <property type="term" value="F:branched-chain amino acid transmembrane transporter activity"/>
    <property type="evidence" value="ECO:0007669"/>
    <property type="project" value="InterPro"/>
</dbReference>
<keyword evidence="4 6" id="KW-1133">Transmembrane helix</keyword>
<keyword evidence="2" id="KW-1003">Cell membrane</keyword>
<evidence type="ECO:0000256" key="3">
    <source>
        <dbReference type="ARBA" id="ARBA00022692"/>
    </source>
</evidence>
<dbReference type="AlphaFoldDB" id="A0A3P4B7H5"/>
<feature type="transmembrane region" description="Helical" evidence="6">
    <location>
        <begin position="259"/>
        <end position="291"/>
    </location>
</feature>
<dbReference type="InterPro" id="IPR001851">
    <property type="entry name" value="ABC_transp_permease"/>
</dbReference>
<evidence type="ECO:0000313" key="7">
    <source>
        <dbReference type="EMBL" id="VCU72002.1"/>
    </source>
</evidence>
<feature type="transmembrane region" description="Helical" evidence="6">
    <location>
        <begin position="297"/>
        <end position="323"/>
    </location>
</feature>
<evidence type="ECO:0000256" key="5">
    <source>
        <dbReference type="ARBA" id="ARBA00023136"/>
    </source>
</evidence>
<feature type="transmembrane region" description="Helical" evidence="6">
    <location>
        <begin position="224"/>
        <end position="247"/>
    </location>
</feature>
<keyword evidence="3 6" id="KW-0812">Transmembrane</keyword>
<feature type="transmembrane region" description="Helical" evidence="6">
    <location>
        <begin position="343"/>
        <end position="364"/>
    </location>
</feature>
<evidence type="ECO:0000256" key="2">
    <source>
        <dbReference type="ARBA" id="ARBA00022475"/>
    </source>
</evidence>
<evidence type="ECO:0000256" key="4">
    <source>
        <dbReference type="ARBA" id="ARBA00022989"/>
    </source>
</evidence>
<dbReference type="Proteomes" id="UP000277294">
    <property type="component" value="Unassembled WGS sequence"/>
</dbReference>
<comment type="subcellular location">
    <subcellularLocation>
        <location evidence="1">Cell membrane</location>
        <topology evidence="1">Multi-pass membrane protein</topology>
    </subcellularLocation>
</comment>
<dbReference type="InterPro" id="IPR043428">
    <property type="entry name" value="LivM-like"/>
</dbReference>
<dbReference type="EMBL" id="UWPJ01000034">
    <property type="protein sequence ID" value="VCU72002.1"/>
    <property type="molecule type" value="Genomic_DNA"/>
</dbReference>
<accession>A0A3P4B7H5</accession>
<feature type="transmembrane region" description="Helical" evidence="6">
    <location>
        <begin position="91"/>
        <end position="111"/>
    </location>
</feature>
<dbReference type="CDD" id="cd06581">
    <property type="entry name" value="TM_PBP1_LivM_like"/>
    <property type="match status" value="1"/>
</dbReference>
<dbReference type="GO" id="GO:0005886">
    <property type="term" value="C:plasma membrane"/>
    <property type="evidence" value="ECO:0007669"/>
    <property type="project" value="UniProtKB-SubCell"/>
</dbReference>
<protein>
    <submittedName>
        <fullName evidence="7">Leucine/isoleucine/valine transporter permease subunit</fullName>
    </submittedName>
</protein>
<feature type="transmembrane region" description="Helical" evidence="6">
    <location>
        <begin position="117"/>
        <end position="136"/>
    </location>
</feature>
<keyword evidence="5 6" id="KW-0472">Membrane</keyword>
<keyword evidence="8" id="KW-1185">Reference proteome</keyword>
<dbReference type="Pfam" id="PF02653">
    <property type="entry name" value="BPD_transp_2"/>
    <property type="match status" value="1"/>
</dbReference>
<evidence type="ECO:0000313" key="8">
    <source>
        <dbReference type="Proteomes" id="UP000277294"/>
    </source>
</evidence>
<sequence>MRPWARVSSGVAWSLALGLLAMLAPLLLGSRFQLGLMSQMAAMAVLALSYNLLLGQTGLLSFGHAVYAGLGGFAVIHLLRATAQGGWALPVAALPLAGGLAGAAFALLIGYPTTRRGGTPFAMISLAIGELVYAAAGTWPELFGGESGLAGDRTAGPALGMEGWFDPDLGADLAMYYLTAGWALLCGAAIYGLGRMPLLRLANAVRENPQRVGFMGYDPHAVRFLMLVLAAFFAGLAGGLVALNLEIASVESLGTARSAMVLLAVVVGGSGFFLGPVLGALVVTACSVALSRYTGAWQLYLGLLFALVVLAMPGGLAGAACSLAGQWRRQGAWPWLRAHAWQAAAAVLLLAGLTLAVELAYGLAHGQAGNPAAGWFGLEFDARAPLPWAAACILLGMGMACRRTGKRHMALQEHGDVRQ</sequence>
<dbReference type="PANTHER" id="PTHR30482">
    <property type="entry name" value="HIGH-AFFINITY BRANCHED-CHAIN AMINO ACID TRANSPORT SYSTEM PERMEASE"/>
    <property type="match status" value="1"/>
</dbReference>